<dbReference type="Pfam" id="PF13814">
    <property type="entry name" value="Replic_Relax"/>
    <property type="match status" value="1"/>
</dbReference>
<sequence length="321" mass="36889">MKTNRPTFRSDEYADDSPDISAQKPFKGSDPYRHVAVAYSPGEEVIPIGVRVGRNQLEKYNEELSTRDREILASLKKCKFLLTGQIQRLHIINASTQKAARRAAARELRKLKDYGLVATLERRIGGSRAGSGSLIWHLTEAGERFLVMDNPEQYTRRRYLEPSRMFLKHSLAISECYVQLVEICRRTPGLTLLTADWEPDCWRPYTQHGKIVSLKPDLFVATKSDGYEDRWFIEIDLSTESPSTVIGKCDRYRDYYRSGLEQKQFGVFPVVVWLVLDAGRKERLRTAIQEAYPKGGKLFIVITADEFERLIRQGFDAKDLC</sequence>
<dbReference type="InterPro" id="IPR025855">
    <property type="entry name" value="Replic_Relax"/>
</dbReference>
<keyword evidence="3" id="KW-1185">Reference proteome</keyword>
<evidence type="ECO:0000313" key="2">
    <source>
        <dbReference type="EMBL" id="MCU6686086.1"/>
    </source>
</evidence>
<organism evidence="2 3">
    <name type="scientific">Dorea acetigenes</name>
    <dbReference type="NCBI Taxonomy" id="2981787"/>
    <lineage>
        <taxon>Bacteria</taxon>
        <taxon>Bacillati</taxon>
        <taxon>Bacillota</taxon>
        <taxon>Clostridia</taxon>
        <taxon>Lachnospirales</taxon>
        <taxon>Lachnospiraceae</taxon>
        <taxon>Dorea</taxon>
    </lineage>
</organism>
<proteinExistence type="predicted"/>
<gene>
    <name evidence="2" type="ORF">OCV99_05855</name>
</gene>
<dbReference type="InterPro" id="IPR036388">
    <property type="entry name" value="WH-like_DNA-bd_sf"/>
</dbReference>
<feature type="region of interest" description="Disordered" evidence="1">
    <location>
        <begin position="1"/>
        <end position="28"/>
    </location>
</feature>
<name>A0ABT2RL62_9FIRM</name>
<dbReference type="Proteomes" id="UP001652431">
    <property type="component" value="Unassembled WGS sequence"/>
</dbReference>
<reference evidence="2 3" key="1">
    <citation type="journal article" date="2021" name="ISME Commun">
        <title>Automated analysis of genomic sequences facilitates high-throughput and comprehensive description of bacteria.</title>
        <authorList>
            <person name="Hitch T.C.A."/>
        </authorList>
    </citation>
    <scope>NUCLEOTIDE SEQUENCE [LARGE SCALE GENOMIC DNA]</scope>
    <source>
        <strain evidence="2 3">Sanger_03</strain>
    </source>
</reference>
<evidence type="ECO:0000313" key="3">
    <source>
        <dbReference type="Proteomes" id="UP001652431"/>
    </source>
</evidence>
<protein>
    <submittedName>
        <fullName evidence="2">Replication-relaxation family protein</fullName>
    </submittedName>
</protein>
<dbReference type="RefSeq" id="WP_158369083.1">
    <property type="nucleotide sequence ID" value="NZ_JAOQJU010000004.1"/>
</dbReference>
<dbReference type="Gene3D" id="1.10.10.10">
    <property type="entry name" value="Winged helix-like DNA-binding domain superfamily/Winged helix DNA-binding domain"/>
    <property type="match status" value="1"/>
</dbReference>
<evidence type="ECO:0000256" key="1">
    <source>
        <dbReference type="SAM" id="MobiDB-lite"/>
    </source>
</evidence>
<dbReference type="EMBL" id="JAOQJU010000004">
    <property type="protein sequence ID" value="MCU6686086.1"/>
    <property type="molecule type" value="Genomic_DNA"/>
</dbReference>
<comment type="caution">
    <text evidence="2">The sequence shown here is derived from an EMBL/GenBank/DDBJ whole genome shotgun (WGS) entry which is preliminary data.</text>
</comment>
<accession>A0ABT2RL62</accession>